<dbReference type="EMBL" id="BMYX01000011">
    <property type="protein sequence ID" value="GGY17190.1"/>
    <property type="molecule type" value="Genomic_DNA"/>
</dbReference>
<dbReference type="PANTHER" id="PTHR47089">
    <property type="entry name" value="ABC TRANSPORTER, PERMEASE PROTEIN"/>
    <property type="match status" value="1"/>
</dbReference>
<protein>
    <submittedName>
        <fullName evidence="7">ABC transporter permease</fullName>
    </submittedName>
</protein>
<feature type="transmembrane region" description="Helical" evidence="6">
    <location>
        <begin position="246"/>
        <end position="269"/>
    </location>
</feature>
<dbReference type="CDD" id="cd06580">
    <property type="entry name" value="TM_PBP1_transp_TpRbsC_like"/>
    <property type="match status" value="1"/>
</dbReference>
<dbReference type="PANTHER" id="PTHR47089:SF1">
    <property type="entry name" value="GUANOSINE ABC TRANSPORTER PERMEASE PROTEIN NUPP"/>
    <property type="match status" value="1"/>
</dbReference>
<dbReference type="AlphaFoldDB" id="A0A918P300"/>
<dbReference type="GO" id="GO:0005886">
    <property type="term" value="C:plasma membrane"/>
    <property type="evidence" value="ECO:0007669"/>
    <property type="project" value="UniProtKB-SubCell"/>
</dbReference>
<feature type="transmembrane region" description="Helical" evidence="6">
    <location>
        <begin position="117"/>
        <end position="134"/>
    </location>
</feature>
<feature type="transmembrane region" description="Helical" evidence="6">
    <location>
        <begin position="146"/>
        <end position="170"/>
    </location>
</feature>
<feature type="transmembrane region" description="Helical" evidence="6">
    <location>
        <begin position="12"/>
        <end position="38"/>
    </location>
</feature>
<comment type="caution">
    <text evidence="7">The sequence shown here is derived from an EMBL/GenBank/DDBJ whole genome shotgun (WGS) entry which is preliminary data.</text>
</comment>
<feature type="transmembrane region" description="Helical" evidence="6">
    <location>
        <begin position="58"/>
        <end position="81"/>
    </location>
</feature>
<feature type="transmembrane region" description="Helical" evidence="6">
    <location>
        <begin position="305"/>
        <end position="324"/>
    </location>
</feature>
<accession>A0A918P300</accession>
<comment type="subcellular location">
    <subcellularLocation>
        <location evidence="1">Cell membrane</location>
        <topology evidence="1">Multi-pass membrane protein</topology>
    </subcellularLocation>
</comment>
<evidence type="ECO:0000256" key="4">
    <source>
        <dbReference type="ARBA" id="ARBA00022989"/>
    </source>
</evidence>
<evidence type="ECO:0000256" key="5">
    <source>
        <dbReference type="ARBA" id="ARBA00023136"/>
    </source>
</evidence>
<reference evidence="7" key="2">
    <citation type="submission" date="2020-09" db="EMBL/GenBank/DDBJ databases">
        <authorList>
            <person name="Sun Q."/>
            <person name="Kim S."/>
        </authorList>
    </citation>
    <scope>NUCLEOTIDE SEQUENCE</scope>
    <source>
        <strain evidence="7">KCTC 32182</strain>
    </source>
</reference>
<organism evidence="7 8">
    <name type="scientific">Paludibacterium paludis</name>
    <dbReference type="NCBI Taxonomy" id="1225769"/>
    <lineage>
        <taxon>Bacteria</taxon>
        <taxon>Pseudomonadati</taxon>
        <taxon>Pseudomonadota</taxon>
        <taxon>Betaproteobacteria</taxon>
        <taxon>Neisseriales</taxon>
        <taxon>Chromobacteriaceae</taxon>
        <taxon>Paludibacterium</taxon>
    </lineage>
</organism>
<gene>
    <name evidence="7" type="ORF">GCM10011289_20690</name>
</gene>
<evidence type="ECO:0000313" key="7">
    <source>
        <dbReference type="EMBL" id="GGY17190.1"/>
    </source>
</evidence>
<feature type="transmembrane region" description="Helical" evidence="6">
    <location>
        <begin position="93"/>
        <end position="111"/>
    </location>
</feature>
<keyword evidence="2" id="KW-1003">Cell membrane</keyword>
<reference evidence="7" key="1">
    <citation type="journal article" date="2014" name="Int. J. Syst. Evol. Microbiol.">
        <title>Complete genome sequence of Corynebacterium casei LMG S-19264T (=DSM 44701T), isolated from a smear-ripened cheese.</title>
        <authorList>
            <consortium name="US DOE Joint Genome Institute (JGI-PGF)"/>
            <person name="Walter F."/>
            <person name="Albersmeier A."/>
            <person name="Kalinowski J."/>
            <person name="Ruckert C."/>
        </authorList>
    </citation>
    <scope>NUCLEOTIDE SEQUENCE</scope>
    <source>
        <strain evidence="7">KCTC 32182</strain>
    </source>
</reference>
<dbReference type="GO" id="GO:0022857">
    <property type="term" value="F:transmembrane transporter activity"/>
    <property type="evidence" value="ECO:0007669"/>
    <property type="project" value="InterPro"/>
</dbReference>
<evidence type="ECO:0000313" key="8">
    <source>
        <dbReference type="Proteomes" id="UP000645257"/>
    </source>
</evidence>
<keyword evidence="8" id="KW-1185">Reference proteome</keyword>
<keyword evidence="5 6" id="KW-0472">Membrane</keyword>
<sequence>MKFGQPSTLPRWAQLTVLPALNLMAALLVTALVTWMIGEDPLECLQILVHGAVGYSEGIGYTLFYTTSFVFTGLAVATAFHAGMFNIGAEGQAYIGGLGVTLVVLALDHALPAPLMVPLAVLASIVFGAAWAFIPGWLQARRGSHIVVTTMMFNFIASSLMLYLIGHLLIEPGSQNPTTREFGASSWVASMQSMLAAVGVEIPSTPLNASFLIALVALVLFYVVIWHTRWGFQLRTVGVNDKAARYAGINVTLVILLAMSVSGGLSGLAAVNELLGSTHRLNVAFTNGIGFVGIAVALMGRNHPVGIFLSALLFGALTQGGLDLSFEKPVITREMIIFIQGLIILFCGALENLFEPFIAPLFKRRK</sequence>
<dbReference type="Proteomes" id="UP000645257">
    <property type="component" value="Unassembled WGS sequence"/>
</dbReference>
<feature type="transmembrane region" description="Helical" evidence="6">
    <location>
        <begin position="207"/>
        <end position="226"/>
    </location>
</feature>
<keyword evidence="3 6" id="KW-0812">Transmembrane</keyword>
<feature type="transmembrane region" description="Helical" evidence="6">
    <location>
        <begin position="336"/>
        <end position="354"/>
    </location>
</feature>
<evidence type="ECO:0000256" key="6">
    <source>
        <dbReference type="SAM" id="Phobius"/>
    </source>
</evidence>
<dbReference type="Pfam" id="PF02653">
    <property type="entry name" value="BPD_transp_2"/>
    <property type="match status" value="1"/>
</dbReference>
<dbReference type="InterPro" id="IPR001851">
    <property type="entry name" value="ABC_transp_permease"/>
</dbReference>
<evidence type="ECO:0000256" key="3">
    <source>
        <dbReference type="ARBA" id="ARBA00022692"/>
    </source>
</evidence>
<evidence type="ECO:0000256" key="1">
    <source>
        <dbReference type="ARBA" id="ARBA00004651"/>
    </source>
</evidence>
<dbReference type="RefSeq" id="WP_229804676.1">
    <property type="nucleotide sequence ID" value="NZ_BMYX01000011.1"/>
</dbReference>
<feature type="transmembrane region" description="Helical" evidence="6">
    <location>
        <begin position="281"/>
        <end position="299"/>
    </location>
</feature>
<evidence type="ECO:0000256" key="2">
    <source>
        <dbReference type="ARBA" id="ARBA00022475"/>
    </source>
</evidence>
<name>A0A918P300_9NEIS</name>
<keyword evidence="4 6" id="KW-1133">Transmembrane helix</keyword>
<proteinExistence type="predicted"/>